<evidence type="ECO:0000256" key="4">
    <source>
        <dbReference type="ARBA" id="ARBA00022737"/>
    </source>
</evidence>
<feature type="transmembrane region" description="Helical" evidence="10">
    <location>
        <begin position="1085"/>
        <end position="1117"/>
    </location>
</feature>
<evidence type="ECO:0000256" key="9">
    <source>
        <dbReference type="SAM" id="MobiDB-lite"/>
    </source>
</evidence>
<keyword evidence="10" id="KW-0472">Membrane</keyword>
<keyword evidence="10" id="KW-1133">Transmembrane helix</keyword>
<feature type="region of interest" description="Disordered" evidence="9">
    <location>
        <begin position="1184"/>
        <end position="1205"/>
    </location>
</feature>
<keyword evidence="10" id="KW-0812">Transmembrane</keyword>
<dbReference type="PROSITE" id="PS50089">
    <property type="entry name" value="ZF_RING_2"/>
    <property type="match status" value="1"/>
</dbReference>
<name>A0ABQ7S6U8_9ACAR</name>
<evidence type="ECO:0000259" key="11">
    <source>
        <dbReference type="PROSITE" id="PS50089"/>
    </source>
</evidence>
<feature type="transmembrane region" description="Helical" evidence="10">
    <location>
        <begin position="1031"/>
        <end position="1064"/>
    </location>
</feature>
<keyword evidence="5 8" id="KW-0863">Zinc-finger</keyword>
<protein>
    <submittedName>
        <fullName evidence="13">E3 ubiquitin-protein ligase RNF19A</fullName>
    </submittedName>
</protein>
<dbReference type="Gene3D" id="3.30.40.10">
    <property type="entry name" value="Zinc/RING finger domain, C3HC4 (zinc finger)"/>
    <property type="match status" value="1"/>
</dbReference>
<feature type="region of interest" description="Disordered" evidence="9">
    <location>
        <begin position="927"/>
        <end position="965"/>
    </location>
</feature>
<gene>
    <name evidence="13" type="primary">RNF19A</name>
    <name evidence="13" type="ORF">GZH46_02379</name>
</gene>
<feature type="domain" description="RING-type" evidence="12">
    <location>
        <begin position="777"/>
        <end position="1021"/>
    </location>
</feature>
<keyword evidence="7" id="KW-0862">Zinc</keyword>
<feature type="compositionally biased region" description="Polar residues" evidence="9">
    <location>
        <begin position="746"/>
        <end position="774"/>
    </location>
</feature>
<reference evidence="13 14" key="1">
    <citation type="submission" date="2020-10" db="EMBL/GenBank/DDBJ databases">
        <authorList>
            <person name="Klimov P.B."/>
            <person name="Dyachkov S.M."/>
            <person name="Chetverikov P.E."/>
        </authorList>
    </citation>
    <scope>NUCLEOTIDE SEQUENCE [LARGE SCALE GENOMIC DNA]</scope>
    <source>
        <strain evidence="13">BMOC 18-1129-001#AD2665</strain>
        <tissue evidence="13">Entire mites</tissue>
    </source>
</reference>
<feature type="domain" description="RING-type" evidence="11">
    <location>
        <begin position="781"/>
        <end position="828"/>
    </location>
</feature>
<evidence type="ECO:0000259" key="12">
    <source>
        <dbReference type="PROSITE" id="PS51873"/>
    </source>
</evidence>
<dbReference type="SMART" id="SM00647">
    <property type="entry name" value="IBR"/>
    <property type="match status" value="2"/>
</dbReference>
<evidence type="ECO:0000256" key="1">
    <source>
        <dbReference type="ARBA" id="ARBA00010560"/>
    </source>
</evidence>
<dbReference type="SUPFAM" id="SSF57850">
    <property type="entry name" value="RING/U-box"/>
    <property type="match status" value="3"/>
</dbReference>
<keyword evidence="6" id="KW-0833">Ubl conjugation pathway</keyword>
<accession>A0ABQ7S6U8</accession>
<dbReference type="EMBL" id="JAIFTH010000665">
    <property type="protein sequence ID" value="KAG9509112.1"/>
    <property type="molecule type" value="Genomic_DNA"/>
</dbReference>
<keyword evidence="3" id="KW-0479">Metal-binding</keyword>
<feature type="region of interest" description="Disordered" evidence="9">
    <location>
        <begin position="238"/>
        <end position="264"/>
    </location>
</feature>
<evidence type="ECO:0000256" key="7">
    <source>
        <dbReference type="ARBA" id="ARBA00022833"/>
    </source>
</evidence>
<dbReference type="CDD" id="cd20338">
    <property type="entry name" value="BRcat_RBR_RNF19"/>
    <property type="match status" value="1"/>
</dbReference>
<dbReference type="Pfam" id="PF22191">
    <property type="entry name" value="IBR_1"/>
    <property type="match status" value="1"/>
</dbReference>
<dbReference type="PROSITE" id="PS51873">
    <property type="entry name" value="TRIAD"/>
    <property type="match status" value="1"/>
</dbReference>
<keyword evidence="2" id="KW-0808">Transferase</keyword>
<feature type="compositionally biased region" description="Low complexity" evidence="9">
    <location>
        <begin position="736"/>
        <end position="745"/>
    </location>
</feature>
<feature type="region of interest" description="Disordered" evidence="9">
    <location>
        <begin position="129"/>
        <end position="154"/>
    </location>
</feature>
<dbReference type="Proteomes" id="UP000825002">
    <property type="component" value="Unassembled WGS sequence"/>
</dbReference>
<dbReference type="PANTHER" id="PTHR13354:SF11">
    <property type="entry name" value="LYSINE-SPECIFIC DEMETHYLASE 9"/>
    <property type="match status" value="1"/>
</dbReference>
<evidence type="ECO:0000256" key="5">
    <source>
        <dbReference type="ARBA" id="ARBA00022771"/>
    </source>
</evidence>
<feature type="region of interest" description="Disordered" evidence="9">
    <location>
        <begin position="81"/>
        <end position="107"/>
    </location>
</feature>
<feature type="compositionally biased region" description="Polar residues" evidence="9">
    <location>
        <begin position="46"/>
        <end position="66"/>
    </location>
</feature>
<dbReference type="PROSITE" id="PS00518">
    <property type="entry name" value="ZF_RING_1"/>
    <property type="match status" value="1"/>
</dbReference>
<evidence type="ECO:0000313" key="14">
    <source>
        <dbReference type="Proteomes" id="UP000825002"/>
    </source>
</evidence>
<feature type="compositionally biased region" description="Low complexity" evidence="9">
    <location>
        <begin position="138"/>
        <end position="149"/>
    </location>
</feature>
<dbReference type="InterPro" id="IPR017907">
    <property type="entry name" value="Znf_RING_CS"/>
</dbReference>
<dbReference type="InterPro" id="IPR013083">
    <property type="entry name" value="Znf_RING/FYVE/PHD"/>
</dbReference>
<feature type="compositionally biased region" description="Polar residues" evidence="9">
    <location>
        <begin position="932"/>
        <end position="943"/>
    </location>
</feature>
<keyword evidence="14" id="KW-1185">Reference proteome</keyword>
<comment type="caution">
    <text evidence="13">The sequence shown here is derived from an EMBL/GenBank/DDBJ whole genome shotgun (WGS) entry which is preliminary data.</text>
</comment>
<dbReference type="InterPro" id="IPR026306">
    <property type="entry name" value="RSBN1/Dpy-2/CEP530"/>
</dbReference>
<keyword evidence="4" id="KW-0677">Repeat</keyword>
<dbReference type="InterPro" id="IPR001841">
    <property type="entry name" value="Znf_RING"/>
</dbReference>
<dbReference type="Gene3D" id="2.20.25.20">
    <property type="match status" value="1"/>
</dbReference>
<feature type="compositionally biased region" description="Low complexity" evidence="9">
    <location>
        <begin position="944"/>
        <end position="963"/>
    </location>
</feature>
<dbReference type="CDD" id="cd20355">
    <property type="entry name" value="Rcat_RBR_RNF19"/>
    <property type="match status" value="1"/>
</dbReference>
<evidence type="ECO:0000256" key="8">
    <source>
        <dbReference type="PROSITE-ProRule" id="PRU00175"/>
    </source>
</evidence>
<comment type="similarity">
    <text evidence="1">Belongs to the round spermatid basic protein 1 family.</text>
</comment>
<evidence type="ECO:0000256" key="2">
    <source>
        <dbReference type="ARBA" id="ARBA00022679"/>
    </source>
</evidence>
<dbReference type="Pfam" id="PF01485">
    <property type="entry name" value="IBR"/>
    <property type="match status" value="1"/>
</dbReference>
<feature type="compositionally biased region" description="Basic residues" evidence="9">
    <location>
        <begin position="11"/>
        <end position="37"/>
    </location>
</feature>
<organism evidence="13 14">
    <name type="scientific">Fragariocoptes setiger</name>
    <dbReference type="NCBI Taxonomy" id="1670756"/>
    <lineage>
        <taxon>Eukaryota</taxon>
        <taxon>Metazoa</taxon>
        <taxon>Ecdysozoa</taxon>
        <taxon>Arthropoda</taxon>
        <taxon>Chelicerata</taxon>
        <taxon>Arachnida</taxon>
        <taxon>Acari</taxon>
        <taxon>Acariformes</taxon>
        <taxon>Trombidiformes</taxon>
        <taxon>Prostigmata</taxon>
        <taxon>Eupodina</taxon>
        <taxon>Eriophyoidea</taxon>
        <taxon>Phytoptidae</taxon>
        <taxon>Fragariocoptes</taxon>
    </lineage>
</organism>
<dbReference type="InterPro" id="IPR044066">
    <property type="entry name" value="TRIAD_supradom"/>
</dbReference>
<evidence type="ECO:0000256" key="3">
    <source>
        <dbReference type="ARBA" id="ARBA00022723"/>
    </source>
</evidence>
<dbReference type="Gene3D" id="1.20.120.1750">
    <property type="match status" value="1"/>
</dbReference>
<dbReference type="InterPro" id="IPR002867">
    <property type="entry name" value="IBR_dom"/>
</dbReference>
<proteinExistence type="inferred from homology"/>
<evidence type="ECO:0000313" key="13">
    <source>
        <dbReference type="EMBL" id="KAG9509112.1"/>
    </source>
</evidence>
<feature type="compositionally biased region" description="Polar residues" evidence="9">
    <location>
        <begin position="83"/>
        <end position="101"/>
    </location>
</feature>
<dbReference type="PANTHER" id="PTHR13354">
    <property type="entry name" value="ROUND SPERMATID BASIC PROTEIN 1"/>
    <property type="match status" value="1"/>
</dbReference>
<evidence type="ECO:0000256" key="6">
    <source>
        <dbReference type="ARBA" id="ARBA00022786"/>
    </source>
</evidence>
<feature type="region of interest" description="Disordered" evidence="9">
    <location>
        <begin position="735"/>
        <end position="776"/>
    </location>
</feature>
<feature type="region of interest" description="Disordered" evidence="9">
    <location>
        <begin position="1"/>
        <end position="68"/>
    </location>
</feature>
<evidence type="ECO:0000256" key="10">
    <source>
        <dbReference type="SAM" id="Phobius"/>
    </source>
</evidence>
<feature type="compositionally biased region" description="Low complexity" evidence="9">
    <location>
        <begin position="252"/>
        <end position="261"/>
    </location>
</feature>
<sequence length="1205" mass="134069">MEDQKPSLALHSHHHHHHHHHHHNNRTLDSHRHHRERHRDNHSSNKKNGANATATHSSNQHKTSPAHSLDDRLDANRYKTHALSDSPNGSSRKHVSSTTISPVPKKMMLLDRHAENNGGNYRREVDLSQAQIKKSSSDDSTQQDSTVDTNNADGVMIDSIPHSDKSTPAPCKGIHSNSTVIVKGPAATTKSSVTSSAANDDCETLVKKCSIDCCPDMALVLKMKNSDILNAKSVYRHRHHRPPTKHQHDNGNESNTNGGTSHHSPTIPLCTKCNKICRKQKSYSNVRIQCKLDQYLSNNLSHLDESVRLSLMMPRMMLPSYDLSDCKYAKFFRVEQHPNGGGKTLHMYYDEIAHLNSQQKDAIASEFISEAFREERPHVSKYVLSVVHNAASYLPDLLEYFASTNPQLTVKMGVIGHSGSDIETTTMSTYRETVHKNYSNGTFRAGPLNQVSLVGTVYEEVGGYFPDFLSMIEESPFSRYVTPWGEMSNFKMESPRESNDGPIFWIRPGEQLIPTADFKSPYKCAASKQRLNELRSLHLRRTSEPREILFEDRTKCHADQVGHGIDRQTTAAVGILKAVHCNEPNLINRITKDVIAFHGSNYEELVEKLQLDLYEPPLSQCIQWVEDAKLNQLRREGVTYARTWALRLNEGTDRERRGIERIEIMLFVSFLDGKSNFRAGLVLLLNGGFMALDTLARFCCPVAVTGFLQGDLGIGFNSEVMGLFSVDLVHITMEPSSSDSTQDSSGAQNVGASTSSDNTASHDSTNISSTSPKHSSPCIECPLCILQVPEHSIPSLVGCHHRVCLDCMQRYIKNEINHSRLNITCPMCPELIHPNAIKRILNNEEFYHKYETFMLRRVLAAEPDARWCPAPDCGYVVLANGCASCPRLKCARNGCNTYFCYHCKQEWHPNQTCDAARVKRNRKTNFKAKAGHSNTQNNQKMENSSPSTPSKASSSSSQPSSAPRGDDIKECPICGSRIIKMNDGSCNHMTCSICETEFCWLCLKEISDLHYFSPSGCTFWGKKPWSRKKKILWQLGLLAGAPVCILLIAGFAVPAIMIGVPVWVGRRLYSKLEKEPMSRRRKHTIITCGVLLSMCVSPILSALALGIGVPVLLGYVYGVVPISLCRSGGCGLSPSQSLENFRQELDYVRSDQSSIDDKSVTNASIDLLNDGSSTKALAGSIMSHQASETQVPVEIHSGTPPESDS</sequence>